<feature type="domain" description="Sulfotransferase" evidence="3">
    <location>
        <begin position="53"/>
        <end position="308"/>
    </location>
</feature>
<reference evidence="4" key="1">
    <citation type="journal article" date="2023" name="Mol. Ecol. Resour.">
        <title>Chromosome-level genome assembly of a triploid poplar Populus alba 'Berolinensis'.</title>
        <authorList>
            <person name="Chen S."/>
            <person name="Yu Y."/>
            <person name="Wang X."/>
            <person name="Wang S."/>
            <person name="Zhang T."/>
            <person name="Zhou Y."/>
            <person name="He R."/>
            <person name="Meng N."/>
            <person name="Wang Y."/>
            <person name="Liu W."/>
            <person name="Liu Z."/>
            <person name="Liu J."/>
            <person name="Guo Q."/>
            <person name="Huang H."/>
            <person name="Sederoff R.R."/>
            <person name="Wang G."/>
            <person name="Qu G."/>
            <person name="Chen S."/>
        </authorList>
    </citation>
    <scope>NUCLEOTIDE SEQUENCE</scope>
    <source>
        <strain evidence="4">SC-2020</strain>
    </source>
</reference>
<accession>A0AAD6LGN0</accession>
<evidence type="ECO:0000256" key="1">
    <source>
        <dbReference type="ARBA" id="ARBA00005771"/>
    </source>
</evidence>
<gene>
    <name evidence="4" type="ORF">NC653_038333</name>
</gene>
<evidence type="ECO:0000313" key="5">
    <source>
        <dbReference type="Proteomes" id="UP001164929"/>
    </source>
</evidence>
<dbReference type="PANTHER" id="PTHR11783">
    <property type="entry name" value="SULFOTRANSFERASE SULT"/>
    <property type="match status" value="1"/>
</dbReference>
<name>A0AAD6LGN0_9ROSI</name>
<dbReference type="SUPFAM" id="SSF52540">
    <property type="entry name" value="P-loop containing nucleoside triphosphate hydrolases"/>
    <property type="match status" value="2"/>
</dbReference>
<comment type="caution">
    <text evidence="4">The sequence shown here is derived from an EMBL/GenBank/DDBJ whole genome shotgun (WGS) entry which is preliminary data.</text>
</comment>
<dbReference type="GO" id="GO:0008146">
    <property type="term" value="F:sulfotransferase activity"/>
    <property type="evidence" value="ECO:0007669"/>
    <property type="project" value="InterPro"/>
</dbReference>
<comment type="similarity">
    <text evidence="1">Belongs to the sulfotransferase 1 family.</text>
</comment>
<evidence type="ECO:0000256" key="2">
    <source>
        <dbReference type="ARBA" id="ARBA00022679"/>
    </source>
</evidence>
<sequence length="627" mass="72008">MENNGDSNEDYDPSLPAEKWCGDEQLYQWKGFWFRLQYLPGTRQVLDNFKPLPSDVILGSFPKTGTTWLKALLYSIINRSSRACLRTTHPHMLVPTLEVQLYGAQQQSPSTFASTSSPARILATHLPHQLLADTVKPSDCRMVYVTRNPKDTLTSFWQFVLKSRSYEEPWPLEVAVEKFCSGVVPFGPYYDHVLGYWKESLERPEKVFFITYEELKDDTRTHVKRLADFLGCPFNGDGEEEVLEEIVKGCSFEKLSNYEVNKSGEHSQWMKLPFSSFFRKGDVGDHRNYLSNEMVERIDTITAEKFNESVMESTNPEKIDYSFLPKEKFRGDDYLCQWNGFWFRQPFLEAAHQVLNHYKPLPTDTVLASYPKTGTTWLKALLYSIINRSSRDSILTNHPHMLVPTLEIQLYGPKTGSFDSFAGTANSSARILATHLPYQVISGTVNSTDCRVVYITRNPKDTLVSSWHFYPKSKEVKDPWSLEDAVEKFCNGVDNCGPYYDHVLGYWKESLERPNKVFFITYEELKSDTKTHVKRLAEFLGCPFDGSGKEEDVLDEIVSCCSFEKMSNYEANKSDDGHVGWLKFPLSSFFRQGGTGDHKNYLTPEMINRVDKITAEKFHGSGFMYGI</sequence>
<evidence type="ECO:0000313" key="4">
    <source>
        <dbReference type="EMBL" id="KAJ6960263.1"/>
    </source>
</evidence>
<feature type="domain" description="Sulfotransferase" evidence="3">
    <location>
        <begin position="362"/>
        <end position="622"/>
    </location>
</feature>
<dbReference type="Gene3D" id="3.40.50.300">
    <property type="entry name" value="P-loop containing nucleotide triphosphate hydrolases"/>
    <property type="match status" value="2"/>
</dbReference>
<organism evidence="4 5">
    <name type="scientific">Populus alba x Populus x berolinensis</name>
    <dbReference type="NCBI Taxonomy" id="444605"/>
    <lineage>
        <taxon>Eukaryota</taxon>
        <taxon>Viridiplantae</taxon>
        <taxon>Streptophyta</taxon>
        <taxon>Embryophyta</taxon>
        <taxon>Tracheophyta</taxon>
        <taxon>Spermatophyta</taxon>
        <taxon>Magnoliopsida</taxon>
        <taxon>eudicotyledons</taxon>
        <taxon>Gunneridae</taxon>
        <taxon>Pentapetalae</taxon>
        <taxon>rosids</taxon>
        <taxon>fabids</taxon>
        <taxon>Malpighiales</taxon>
        <taxon>Salicaceae</taxon>
        <taxon>Saliceae</taxon>
        <taxon>Populus</taxon>
    </lineage>
</organism>
<evidence type="ECO:0000259" key="3">
    <source>
        <dbReference type="Pfam" id="PF00685"/>
    </source>
</evidence>
<dbReference type="EMBL" id="JAQIZT010000017">
    <property type="protein sequence ID" value="KAJ6960263.1"/>
    <property type="molecule type" value="Genomic_DNA"/>
</dbReference>
<dbReference type="InterPro" id="IPR000863">
    <property type="entry name" value="Sulfotransferase_dom"/>
</dbReference>
<dbReference type="Pfam" id="PF00685">
    <property type="entry name" value="Sulfotransfer_1"/>
    <property type="match status" value="2"/>
</dbReference>
<dbReference type="AlphaFoldDB" id="A0AAD6LGN0"/>
<proteinExistence type="inferred from homology"/>
<dbReference type="InterPro" id="IPR027417">
    <property type="entry name" value="P-loop_NTPase"/>
</dbReference>
<dbReference type="Proteomes" id="UP001164929">
    <property type="component" value="Chromosome 17"/>
</dbReference>
<protein>
    <recommendedName>
        <fullName evidence="3">Sulfotransferase domain-containing protein</fullName>
    </recommendedName>
</protein>
<keyword evidence="5" id="KW-1185">Reference proteome</keyword>
<keyword evidence="2" id="KW-0808">Transferase</keyword>